<evidence type="ECO:0000256" key="1">
    <source>
        <dbReference type="SAM" id="Phobius"/>
    </source>
</evidence>
<organism evidence="2 3">
    <name type="scientific">Microbulbifer marinus</name>
    <dbReference type="NCBI Taxonomy" id="658218"/>
    <lineage>
        <taxon>Bacteria</taxon>
        <taxon>Pseudomonadati</taxon>
        <taxon>Pseudomonadota</taxon>
        <taxon>Gammaproteobacteria</taxon>
        <taxon>Cellvibrionales</taxon>
        <taxon>Microbulbiferaceae</taxon>
        <taxon>Microbulbifer</taxon>
    </lineage>
</organism>
<evidence type="ECO:0000313" key="2">
    <source>
        <dbReference type="EMBL" id="SDZ89670.1"/>
    </source>
</evidence>
<name>A0A1H3WRT4_9GAMM</name>
<evidence type="ECO:0008006" key="4">
    <source>
        <dbReference type="Google" id="ProtNLM"/>
    </source>
</evidence>
<dbReference type="Proteomes" id="UP000198658">
    <property type="component" value="Unassembled WGS sequence"/>
</dbReference>
<dbReference type="OrthoDB" id="8396882at2"/>
<reference evidence="3" key="1">
    <citation type="submission" date="2016-10" db="EMBL/GenBank/DDBJ databases">
        <authorList>
            <person name="Varghese N."/>
            <person name="Submissions S."/>
        </authorList>
    </citation>
    <scope>NUCLEOTIDE SEQUENCE [LARGE SCALE GENOMIC DNA]</scope>
    <source>
        <strain evidence="3">CGMCC 1.10657</strain>
    </source>
</reference>
<feature type="transmembrane region" description="Helical" evidence="1">
    <location>
        <begin position="140"/>
        <end position="161"/>
    </location>
</feature>
<feature type="transmembrane region" description="Helical" evidence="1">
    <location>
        <begin position="63"/>
        <end position="85"/>
    </location>
</feature>
<keyword evidence="1" id="KW-0472">Membrane</keyword>
<dbReference type="RefSeq" id="WP_091385861.1">
    <property type="nucleotide sequence ID" value="NZ_FNQO01000001.1"/>
</dbReference>
<keyword evidence="3" id="KW-1185">Reference proteome</keyword>
<dbReference type="InterPro" id="IPR009476">
    <property type="entry name" value="DUF1097"/>
</dbReference>
<keyword evidence="1" id="KW-1133">Transmembrane helix</keyword>
<feature type="transmembrane region" description="Helical" evidence="1">
    <location>
        <begin position="29"/>
        <end position="51"/>
    </location>
</feature>
<evidence type="ECO:0000313" key="3">
    <source>
        <dbReference type="Proteomes" id="UP000198658"/>
    </source>
</evidence>
<dbReference type="Pfam" id="PF06496">
    <property type="entry name" value="DUF1097"/>
    <property type="match status" value="1"/>
</dbReference>
<sequence>MSQAMISEHTTAPAVSPRSLLKLRSAFEIAGAVTFSLLAGLPVWIALAGWVSYYSRGSSLRDGAYNLACLVTGLGIGIVSQAAAVKWHPDLGMLAMPAALVFAAASVWLMNVVTGVNNFRSYLIGIAVVIVAGMDTSLDSYLMLTAAVTLGAFVAALPDLIRQKRESEVE</sequence>
<feature type="transmembrane region" description="Helical" evidence="1">
    <location>
        <begin position="91"/>
        <end position="110"/>
    </location>
</feature>
<dbReference type="AlphaFoldDB" id="A0A1H3WRT4"/>
<dbReference type="EMBL" id="FNQO01000001">
    <property type="protein sequence ID" value="SDZ89670.1"/>
    <property type="molecule type" value="Genomic_DNA"/>
</dbReference>
<protein>
    <recommendedName>
        <fullName evidence="4">Fusaric acid resistance protein-like</fullName>
    </recommendedName>
</protein>
<gene>
    <name evidence="2" type="ORF">SAMN05216562_1070</name>
</gene>
<keyword evidence="1" id="KW-0812">Transmembrane</keyword>
<accession>A0A1H3WRT4</accession>
<proteinExistence type="predicted"/>
<feature type="transmembrane region" description="Helical" evidence="1">
    <location>
        <begin position="117"/>
        <end position="134"/>
    </location>
</feature>